<evidence type="ECO:0000256" key="5">
    <source>
        <dbReference type="ARBA" id="ARBA00023235"/>
    </source>
</evidence>
<dbReference type="InterPro" id="IPR036588">
    <property type="entry name" value="CobH/CbiC_sf"/>
</dbReference>
<dbReference type="InterPro" id="IPR003722">
    <property type="entry name" value="Cbl_synth_CobH/CbiC"/>
</dbReference>
<comment type="caution">
    <text evidence="8">The sequence shown here is derived from an EMBL/GenBank/DDBJ whole genome shotgun (WGS) entry which is preliminary data.</text>
</comment>
<evidence type="ECO:0000259" key="7">
    <source>
        <dbReference type="Pfam" id="PF02570"/>
    </source>
</evidence>
<evidence type="ECO:0000313" key="8">
    <source>
        <dbReference type="EMBL" id="MFL9925970.1"/>
    </source>
</evidence>
<evidence type="ECO:0000256" key="3">
    <source>
        <dbReference type="ARBA" id="ARBA00022573"/>
    </source>
</evidence>
<sequence>MAAGLNSPAAGATAVSLSGIASQPDSYSIVIAGHGSRDPDALREFEALVQLVRARAGARPVSHGYLEFAAPTIAEAAAAEVAQGARRIVVVPGVLLGARHAKNDMPAELLALAKTYPAVDFHFGAPMDLHPLLLQLAQQRVVEAEAQSAVLVRRDETCLVLVGRGTTDPDANSEISKLARMLEEGMGFGGVQVCYSGTARPLVSDGLRAAAQQGYARLIVLPFFLFDGVLVKRIYAAAEELQQRLREEHQGVEVLSAGYLGVHAHVADVMLERAREAFEGRAAMNCSLCKYRVQIVGFEQQVGEPQRAHHLQVRNLLAKENAGAAAVQAVAAPTPDSGRYVPHPIEKESFEIIAAGRDWAPFPPAHLTILQRLVHTSGDFAVADEIYFSGGAVASGMRALLRCKRVVTDVTMVQTGLKRALLEQLGIETWCGVHDPESHLMSQTQQITRSAAGIRRAWQKFGNDMVLAIGDAPTAITEATRLIREHGWRPQLVIGLPVGFVGTRESKDDLKRCLQVPRITNAGTRGGSPWAASVVNALMIDAVNGIADEIESAAEQNMGGLPSGVAQ</sequence>
<evidence type="ECO:0000313" key="9">
    <source>
        <dbReference type="Proteomes" id="UP001629246"/>
    </source>
</evidence>
<protein>
    <submittedName>
        <fullName evidence="8">Precorrin-8X methylmutase</fullName>
        <ecNumber evidence="8">5.4.99.61</ecNumber>
    </submittedName>
</protein>
<keyword evidence="6" id="KW-0456">Lyase</keyword>
<evidence type="ECO:0000256" key="2">
    <source>
        <dbReference type="ARBA" id="ARBA00009774"/>
    </source>
</evidence>
<dbReference type="Gene3D" id="3.40.50.10230">
    <property type="entry name" value="Cobalamin biosynthesis CobH/CbiC, precorrin-8X methylmutase"/>
    <property type="match status" value="1"/>
</dbReference>
<dbReference type="SUPFAM" id="SSF63965">
    <property type="entry name" value="Precorrin-8X methylmutase CbiC/CobH"/>
    <property type="match status" value="1"/>
</dbReference>
<dbReference type="RefSeq" id="WP_408159170.1">
    <property type="nucleotide sequence ID" value="NZ_JAQQFM010000007.1"/>
</dbReference>
<dbReference type="Pfam" id="PF02570">
    <property type="entry name" value="CbiC"/>
    <property type="match status" value="1"/>
</dbReference>
<dbReference type="InterPro" id="IPR002762">
    <property type="entry name" value="CbiX-like"/>
</dbReference>
<name>A0ABW9ADK3_9BURK</name>
<dbReference type="CDD" id="cd03416">
    <property type="entry name" value="CbiX_SirB_N"/>
    <property type="match status" value="1"/>
</dbReference>
<dbReference type="SUPFAM" id="SSF53800">
    <property type="entry name" value="Chelatase"/>
    <property type="match status" value="1"/>
</dbReference>
<accession>A0ABW9ADK3</accession>
<dbReference type="PANTHER" id="PTHR43588">
    <property type="entry name" value="COBALT-PRECORRIN-8 METHYLMUTASE"/>
    <property type="match status" value="1"/>
</dbReference>
<dbReference type="GO" id="GO:0016993">
    <property type="term" value="F:precorrin-8X methylmutase activity"/>
    <property type="evidence" value="ECO:0007669"/>
    <property type="project" value="UniProtKB-EC"/>
</dbReference>
<dbReference type="Proteomes" id="UP001629246">
    <property type="component" value="Unassembled WGS sequence"/>
</dbReference>
<dbReference type="CDD" id="cd03414">
    <property type="entry name" value="CbiX_SirB_C"/>
    <property type="match status" value="1"/>
</dbReference>
<dbReference type="EMBL" id="JAQQFM010000007">
    <property type="protein sequence ID" value="MFL9925970.1"/>
    <property type="molecule type" value="Genomic_DNA"/>
</dbReference>
<keyword evidence="3" id="KW-0169">Cobalamin biosynthesis</keyword>
<dbReference type="EC" id="5.4.99.61" evidence="8"/>
<proteinExistence type="inferred from homology"/>
<keyword evidence="4" id="KW-0479">Metal-binding</keyword>
<dbReference type="Pfam" id="PF01903">
    <property type="entry name" value="CbiX"/>
    <property type="match status" value="2"/>
</dbReference>
<evidence type="ECO:0000256" key="4">
    <source>
        <dbReference type="ARBA" id="ARBA00022723"/>
    </source>
</evidence>
<keyword evidence="9" id="KW-1185">Reference proteome</keyword>
<dbReference type="PANTHER" id="PTHR43588:SF1">
    <property type="entry name" value="COBALT-PRECORRIN-8 METHYLMUTASE"/>
    <property type="match status" value="1"/>
</dbReference>
<reference evidence="8 9" key="1">
    <citation type="journal article" date="2024" name="Chem. Sci.">
        <title>Discovery of megapolipeptins by genome mining of a Burkholderiales bacteria collection.</title>
        <authorList>
            <person name="Paulo B.S."/>
            <person name="Recchia M.J.J."/>
            <person name="Lee S."/>
            <person name="Fergusson C.H."/>
            <person name="Romanowski S.B."/>
            <person name="Hernandez A."/>
            <person name="Krull N."/>
            <person name="Liu D.Y."/>
            <person name="Cavanagh H."/>
            <person name="Bos A."/>
            <person name="Gray C.A."/>
            <person name="Murphy B.T."/>
            <person name="Linington R.G."/>
            <person name="Eustaquio A.S."/>
        </authorList>
    </citation>
    <scope>NUCLEOTIDE SEQUENCE [LARGE SCALE GENOMIC DNA]</scope>
    <source>
        <strain evidence="8 9">RL21-008-BIB-A</strain>
    </source>
</reference>
<comment type="similarity">
    <text evidence="2">Belongs to the CobH/CbiC family.</text>
</comment>
<feature type="domain" description="Cobalamin biosynthesis precorrin-8X methylmutase CobH/CbiC" evidence="7">
    <location>
        <begin position="345"/>
        <end position="539"/>
    </location>
</feature>
<gene>
    <name evidence="8" type="ORF">PQR62_16960</name>
</gene>
<comment type="pathway">
    <text evidence="1">Cofactor biosynthesis; adenosylcobalamin biosynthesis.</text>
</comment>
<evidence type="ECO:0000256" key="6">
    <source>
        <dbReference type="ARBA" id="ARBA00023239"/>
    </source>
</evidence>
<dbReference type="Gene3D" id="3.40.50.1400">
    <property type="match status" value="2"/>
</dbReference>
<evidence type="ECO:0000256" key="1">
    <source>
        <dbReference type="ARBA" id="ARBA00004953"/>
    </source>
</evidence>
<organism evidence="8 9">
    <name type="scientific">Herbaspirillum lusitanum</name>
    <dbReference type="NCBI Taxonomy" id="213312"/>
    <lineage>
        <taxon>Bacteria</taxon>
        <taxon>Pseudomonadati</taxon>
        <taxon>Pseudomonadota</taxon>
        <taxon>Betaproteobacteria</taxon>
        <taxon>Burkholderiales</taxon>
        <taxon>Oxalobacteraceae</taxon>
        <taxon>Herbaspirillum</taxon>
    </lineage>
</organism>
<keyword evidence="5 8" id="KW-0413">Isomerase</keyword>